<keyword evidence="1" id="KW-0732">Signal</keyword>
<keyword evidence="4" id="KW-1185">Reference proteome</keyword>
<organism evidence="3 4">
    <name type="scientific">Nonlabens tegetincola</name>
    <dbReference type="NCBI Taxonomy" id="323273"/>
    <lineage>
        <taxon>Bacteria</taxon>
        <taxon>Pseudomonadati</taxon>
        <taxon>Bacteroidota</taxon>
        <taxon>Flavobacteriia</taxon>
        <taxon>Flavobacteriales</taxon>
        <taxon>Flavobacteriaceae</taxon>
        <taxon>Nonlabens</taxon>
    </lineage>
</organism>
<sequence>MFYKGIDQLNRVVEIANLPERIVSLVPSQTELLVDLGLEDRIVGVTRYCVHPENLRTDKVVVGGTKKIVLERIYELQPDLIIANKEENTLDIVAACDQIAPTYVSDILTLENAYEMIHDIGMMTGSSFKAKSLVRTIKMEFNKLKVDSAKKAIYLIWKNPYMATGNDTFIHHVLRQGGFENLCKDLQRYPEFSLDELIKLQPEFILLSSEPYPFKEEDKQELIEAFTLAPAPNALKPKVIPKIVLVDGEMFSWYGSRLKLVPEYLSKLQDQLNK</sequence>
<gene>
    <name evidence="3" type="ORF">JCM19294_200</name>
</gene>
<evidence type="ECO:0000313" key="4">
    <source>
        <dbReference type="Proteomes" id="UP000029221"/>
    </source>
</evidence>
<protein>
    <submittedName>
        <fullName evidence="3">ABC-type Fe3+-hydroxamate transport system</fullName>
    </submittedName>
</protein>
<proteinExistence type="predicted"/>
<dbReference type="Gene3D" id="3.40.50.1980">
    <property type="entry name" value="Nitrogenase molybdenum iron protein domain"/>
    <property type="match status" value="2"/>
</dbReference>
<accession>A0A090Q3K2</accession>
<name>A0A090Q3K2_9FLAO</name>
<reference evidence="3" key="1">
    <citation type="journal article" date="2014" name="Genome Announc.">
        <title>Draft Genome Sequences of Marine Flavobacterium Nonlabens Strains NR17, NR24, NR27, NR32, NR33, and Ara13.</title>
        <authorList>
            <person name="Nakanishi M."/>
            <person name="Meirelles P."/>
            <person name="Suzuki R."/>
            <person name="Takatani N."/>
            <person name="Mino S."/>
            <person name="Suda W."/>
            <person name="Oshima K."/>
            <person name="Hattori M."/>
            <person name="Ohkuma M."/>
            <person name="Hosokawa M."/>
            <person name="Miyashita K."/>
            <person name="Thompson F.L."/>
            <person name="Niwa A."/>
            <person name="Sawabe T."/>
            <person name="Sawabe T."/>
        </authorList>
    </citation>
    <scope>NUCLEOTIDE SEQUENCE [LARGE SCALE GENOMIC DNA]</scope>
    <source>
        <strain evidence="3">JCM 19294</strain>
    </source>
</reference>
<dbReference type="EMBL" id="BBML01000006">
    <property type="protein sequence ID" value="GAK97664.1"/>
    <property type="molecule type" value="Genomic_DNA"/>
</dbReference>
<comment type="caution">
    <text evidence="3">The sequence shown here is derived from an EMBL/GenBank/DDBJ whole genome shotgun (WGS) entry which is preliminary data.</text>
</comment>
<dbReference type="STRING" id="319236.BST91_06460"/>
<dbReference type="AlphaFoldDB" id="A0A090Q3K2"/>
<dbReference type="PANTHER" id="PTHR30535:SF35">
    <property type="entry name" value="PERIPLASMIC BINDING PROTEIN"/>
    <property type="match status" value="1"/>
</dbReference>
<feature type="domain" description="Fe/B12 periplasmic-binding" evidence="2">
    <location>
        <begin position="21"/>
        <end position="274"/>
    </location>
</feature>
<evidence type="ECO:0000256" key="1">
    <source>
        <dbReference type="ARBA" id="ARBA00022729"/>
    </source>
</evidence>
<dbReference type="PROSITE" id="PS50983">
    <property type="entry name" value="FE_B12_PBP"/>
    <property type="match status" value="1"/>
</dbReference>
<dbReference type="NCBIfam" id="NF038402">
    <property type="entry name" value="TroA_like"/>
    <property type="match status" value="1"/>
</dbReference>
<evidence type="ECO:0000259" key="2">
    <source>
        <dbReference type="PROSITE" id="PS50983"/>
    </source>
</evidence>
<dbReference type="InterPro" id="IPR050902">
    <property type="entry name" value="ABC_Transporter_SBP"/>
</dbReference>
<dbReference type="PANTHER" id="PTHR30535">
    <property type="entry name" value="VITAMIN B12-BINDING PROTEIN"/>
    <property type="match status" value="1"/>
</dbReference>
<evidence type="ECO:0000313" key="3">
    <source>
        <dbReference type="EMBL" id="GAK97664.1"/>
    </source>
</evidence>
<dbReference type="SUPFAM" id="SSF53807">
    <property type="entry name" value="Helical backbone' metal receptor"/>
    <property type="match status" value="1"/>
</dbReference>
<dbReference type="InterPro" id="IPR054828">
    <property type="entry name" value="Vit_B12_bind_prot"/>
</dbReference>
<dbReference type="Proteomes" id="UP000029221">
    <property type="component" value="Unassembled WGS sequence"/>
</dbReference>
<dbReference type="eggNOG" id="COG0614">
    <property type="taxonomic scope" value="Bacteria"/>
</dbReference>
<dbReference type="InterPro" id="IPR002491">
    <property type="entry name" value="ABC_transptr_periplasmic_BD"/>
</dbReference>
<dbReference type="Pfam" id="PF01497">
    <property type="entry name" value="Peripla_BP_2"/>
    <property type="match status" value="1"/>
</dbReference>